<organism evidence="4 5">
    <name type="scientific">Actinoplanes auranticolor</name>
    <dbReference type="NCBI Taxonomy" id="47988"/>
    <lineage>
        <taxon>Bacteria</taxon>
        <taxon>Bacillati</taxon>
        <taxon>Actinomycetota</taxon>
        <taxon>Actinomycetes</taxon>
        <taxon>Micromonosporales</taxon>
        <taxon>Micromonosporaceae</taxon>
        <taxon>Actinoplanes</taxon>
    </lineage>
</organism>
<dbReference type="Gene3D" id="3.40.50.720">
    <property type="entry name" value="NAD(P)-binding Rossmann-like Domain"/>
    <property type="match status" value="2"/>
</dbReference>
<dbReference type="InterPro" id="IPR006140">
    <property type="entry name" value="D-isomer_DH_NAD-bd"/>
</dbReference>
<dbReference type="RefSeq" id="WP_212992174.1">
    <property type="nucleotide sequence ID" value="NZ_BAABEA010000002.1"/>
</dbReference>
<dbReference type="EMBL" id="BOQL01000052">
    <property type="protein sequence ID" value="GIM74817.1"/>
    <property type="molecule type" value="Genomic_DNA"/>
</dbReference>
<dbReference type="SUPFAM" id="SSF52283">
    <property type="entry name" value="Formate/glycerate dehydrogenase catalytic domain-like"/>
    <property type="match status" value="1"/>
</dbReference>
<dbReference type="GO" id="GO:0016616">
    <property type="term" value="F:oxidoreductase activity, acting on the CH-OH group of donors, NAD or NADP as acceptor"/>
    <property type="evidence" value="ECO:0007669"/>
    <property type="project" value="UniProtKB-ARBA"/>
</dbReference>
<evidence type="ECO:0000256" key="1">
    <source>
        <dbReference type="ARBA" id="ARBA00023002"/>
    </source>
</evidence>
<protein>
    <submittedName>
        <fullName evidence="4">Dehydrogenase</fullName>
    </submittedName>
</protein>
<dbReference type="PROSITE" id="PS00671">
    <property type="entry name" value="D_2_HYDROXYACID_DH_3"/>
    <property type="match status" value="1"/>
</dbReference>
<comment type="caution">
    <text evidence="4">The sequence shown here is derived from an EMBL/GenBank/DDBJ whole genome shotgun (WGS) entry which is preliminary data.</text>
</comment>
<dbReference type="PANTHER" id="PTHR43333">
    <property type="entry name" value="2-HACID_DH_C DOMAIN-CONTAINING PROTEIN"/>
    <property type="match status" value="1"/>
</dbReference>
<evidence type="ECO:0000259" key="3">
    <source>
        <dbReference type="Pfam" id="PF02826"/>
    </source>
</evidence>
<feature type="domain" description="D-isomer specific 2-hydroxyacid dehydrogenase NAD-binding" evidence="3">
    <location>
        <begin position="103"/>
        <end position="273"/>
    </location>
</feature>
<dbReference type="Pfam" id="PF02826">
    <property type="entry name" value="2-Hacid_dh_C"/>
    <property type="match status" value="1"/>
</dbReference>
<gene>
    <name evidence="4" type="ORF">Aau02nite_62870</name>
</gene>
<evidence type="ECO:0000313" key="5">
    <source>
        <dbReference type="Proteomes" id="UP000681340"/>
    </source>
</evidence>
<dbReference type="CDD" id="cd12166">
    <property type="entry name" value="2-Hacid_dh_7"/>
    <property type="match status" value="1"/>
</dbReference>
<dbReference type="AlphaFoldDB" id="A0A919VT34"/>
<dbReference type="SUPFAM" id="SSF51735">
    <property type="entry name" value="NAD(P)-binding Rossmann-fold domains"/>
    <property type="match status" value="1"/>
</dbReference>
<dbReference type="InterPro" id="IPR029753">
    <property type="entry name" value="D-isomer_DH_CS"/>
</dbReference>
<dbReference type="InterPro" id="IPR036291">
    <property type="entry name" value="NAD(P)-bd_dom_sf"/>
</dbReference>
<sequence length="308" mass="32600">MKVWIAHEKGRELLGEMPAGVEVEVCADVVTLPSDPADVRFWVPPFSSTVRASDLLPKLTGLQVVQLLSAGADNWVAHVPAGVQLCDAAGVHDAAVAEWVLGATIGSLRQFPAFARAQQRREWAPAAFTPTAELTGKRVLIVGAGSIGRAVERRLTPFEVTVTRVARTARPEQDVHGVDELPGLLPRAEIVVLLVPLTEQTRGLVDGSFLAALPDGALLVNAARGPVVDTAALLTEVASGRIGAALDVTDPEPLPAGHPLWELPNVFITPHVGGAVVGLLPRAYRLAGEQLRRFAAGEPLVNRVVDGY</sequence>
<name>A0A919VT34_9ACTN</name>
<keyword evidence="1" id="KW-0560">Oxidoreductase</keyword>
<evidence type="ECO:0000313" key="4">
    <source>
        <dbReference type="EMBL" id="GIM74817.1"/>
    </source>
</evidence>
<reference evidence="4" key="1">
    <citation type="submission" date="2021-03" db="EMBL/GenBank/DDBJ databases">
        <title>Whole genome shotgun sequence of Actinoplanes auranticolor NBRC 12245.</title>
        <authorList>
            <person name="Komaki H."/>
            <person name="Tamura T."/>
        </authorList>
    </citation>
    <scope>NUCLEOTIDE SEQUENCE</scope>
    <source>
        <strain evidence="4">NBRC 12245</strain>
    </source>
</reference>
<evidence type="ECO:0000256" key="2">
    <source>
        <dbReference type="ARBA" id="ARBA00023027"/>
    </source>
</evidence>
<keyword evidence="5" id="KW-1185">Reference proteome</keyword>
<dbReference type="Proteomes" id="UP000681340">
    <property type="component" value="Unassembled WGS sequence"/>
</dbReference>
<proteinExistence type="predicted"/>
<accession>A0A919VT34</accession>
<keyword evidence="2" id="KW-0520">NAD</keyword>
<dbReference type="PANTHER" id="PTHR43333:SF1">
    <property type="entry name" value="D-ISOMER SPECIFIC 2-HYDROXYACID DEHYDROGENASE NAD-BINDING DOMAIN-CONTAINING PROTEIN"/>
    <property type="match status" value="1"/>
</dbReference>
<dbReference type="GO" id="GO:0051287">
    <property type="term" value="F:NAD binding"/>
    <property type="evidence" value="ECO:0007669"/>
    <property type="project" value="InterPro"/>
</dbReference>